<sequence length="128" mass="13707">MAGFYFSKIPKFKIRSGRVINVREDIPSLPLVPCTASVPAATISLTSGTAANASSFVSLDPKVTAGISSALPPKGPLLPSEKAQRPNEGKGVGNNERKVARQIRGWRTTIAWRILGRPSGVDRLLLKE</sequence>
<feature type="region of interest" description="Disordered" evidence="1">
    <location>
        <begin position="70"/>
        <end position="97"/>
    </location>
</feature>
<dbReference type="EMBL" id="JBFOLJ010000008">
    <property type="protein sequence ID" value="KAL2514455.1"/>
    <property type="molecule type" value="Genomic_DNA"/>
</dbReference>
<evidence type="ECO:0000313" key="3">
    <source>
        <dbReference type="Proteomes" id="UP001604277"/>
    </source>
</evidence>
<dbReference type="Proteomes" id="UP001604277">
    <property type="component" value="Unassembled WGS sequence"/>
</dbReference>
<keyword evidence="3" id="KW-1185">Reference proteome</keyword>
<protein>
    <submittedName>
        <fullName evidence="2">Uncharacterized protein</fullName>
    </submittedName>
</protein>
<comment type="caution">
    <text evidence="2">The sequence shown here is derived from an EMBL/GenBank/DDBJ whole genome shotgun (WGS) entry which is preliminary data.</text>
</comment>
<gene>
    <name evidence="2" type="ORF">Fot_28426</name>
</gene>
<accession>A0ABD1TNY4</accession>
<name>A0ABD1TNY4_9LAMI</name>
<organism evidence="2 3">
    <name type="scientific">Forsythia ovata</name>
    <dbReference type="NCBI Taxonomy" id="205694"/>
    <lineage>
        <taxon>Eukaryota</taxon>
        <taxon>Viridiplantae</taxon>
        <taxon>Streptophyta</taxon>
        <taxon>Embryophyta</taxon>
        <taxon>Tracheophyta</taxon>
        <taxon>Spermatophyta</taxon>
        <taxon>Magnoliopsida</taxon>
        <taxon>eudicotyledons</taxon>
        <taxon>Gunneridae</taxon>
        <taxon>Pentapetalae</taxon>
        <taxon>asterids</taxon>
        <taxon>lamiids</taxon>
        <taxon>Lamiales</taxon>
        <taxon>Oleaceae</taxon>
        <taxon>Forsythieae</taxon>
        <taxon>Forsythia</taxon>
    </lineage>
</organism>
<evidence type="ECO:0000313" key="2">
    <source>
        <dbReference type="EMBL" id="KAL2514455.1"/>
    </source>
</evidence>
<proteinExistence type="predicted"/>
<reference evidence="3" key="1">
    <citation type="submission" date="2024-07" db="EMBL/GenBank/DDBJ databases">
        <title>Two chromosome-level genome assemblies of Korean endemic species Abeliophyllum distichum and Forsythia ovata (Oleaceae).</title>
        <authorList>
            <person name="Jang H."/>
        </authorList>
    </citation>
    <scope>NUCLEOTIDE SEQUENCE [LARGE SCALE GENOMIC DNA]</scope>
</reference>
<dbReference type="AlphaFoldDB" id="A0ABD1TNY4"/>
<evidence type="ECO:0000256" key="1">
    <source>
        <dbReference type="SAM" id="MobiDB-lite"/>
    </source>
</evidence>